<feature type="domain" description="Mub B2-like" evidence="5">
    <location>
        <begin position="1526"/>
        <end position="1616"/>
    </location>
</feature>
<evidence type="ECO:0000256" key="2">
    <source>
        <dbReference type="SAM" id="MobiDB-lite"/>
    </source>
</evidence>
<name>A0A7X2XZP2_9LACO</name>
<dbReference type="Gene3D" id="2.60.40.4300">
    <property type="match status" value="5"/>
</dbReference>
<protein>
    <recommendedName>
        <fullName evidence="9">Gram-positive cocci surface proteins LPxTG domain-containing protein</fullName>
    </recommendedName>
</protein>
<dbReference type="Gene3D" id="3.10.20.320">
    <property type="entry name" value="Putative peptidoglycan bound protein (lpxtg motif)"/>
    <property type="match status" value="6"/>
</dbReference>
<evidence type="ECO:0008006" key="9">
    <source>
        <dbReference type="Google" id="ProtNLM"/>
    </source>
</evidence>
<feature type="domain" description="Mucin binding" evidence="4">
    <location>
        <begin position="1452"/>
        <end position="1517"/>
    </location>
</feature>
<sequence length="2305" mass="244652">MNKHIINKKRRKLLRDSAQINEHFKMYKVGRVWLFAGLLALSFGIGFGSHQRIYADTTSTSADSSINLTNQQSTVTAKTVALQNANHSSANVSDTSASDTSSQVASINEPTTQAGSSKEVSKSDDTSSTTANSTADVTADKTTAPDSQSSLAASGIAVSGNNTKLSDSRATSSATTQTNSSSNNQTLDTASQTTNLGDVDRQDTIDQVKAKAAQAYQSTGIPQVITAKADETQSEQSATVSVSDATKIYDGKSDNPTNYSVTLSDNLTAPTGWYLTSTANQYLVSSDSGDLDFSQVSQNVGTYNITLSATGLQRLNAVAANQARNLTVSATDITAGKLTITKAPIITGSVTIAGGSKPYDNDSSTDPTSYTVTLTNGIVAPADWTVNSDGTYTLPASSSDLDVQITSQEPGSYTVSLTTAGLQKLSDANSNYEVTADKIKDGIFTIENNNQLSIGADLVAVNGNHPSSLTVSISRNDKVPSDWTINYNNTGQDSIVYNVPLSYFDTCKVDYSTAGTYAVTLSDASLTTLNSLNSAANQISQNNVQTGQIFVDSVAASAPQFSPSNFGGFVSNGNNAVFTDGSVAQLDLKLLDGSKATFNNFTEYVIVPSGLAIADSSSLNSTTTTTYEKAADPAASLQSQIKAQLDSNGVTYSDFSVTQLNNYNGRQAFELKWGSVNTSQQNDYHVAVIVDSSVKDVSTVNYGDRKTQNDAAILYVTDSYNETQGAYSVYISGYYPNIQPVATALGVTDAVTLSDSYDNSNWAGSFTIVHLPVVDTYDLTDGQGNSIADPVTVQGQTGDSYDALSALPSKVTASDGTQYVFDPSSVQATQVFKAGTQSTPVTTTQTTGVGTTYTVNYKKVIDTSNKANQIKIENQTQVWNGTKPNAYTVTVPEDYSVPSTWSKNADGTYSVLASSADLDVSTVKAVVGSYTVKLSAQGLSDLASANPNDLFDDQIASTATLTINPLSIPVNIMDTSGAAIVPQQTVRLGDDTTENGVNVSVDGYPTSQIAEVIINYDTNSAENKYGIQSETLVANKANNTVTETVNFANGEQPFSDTESVGDQAAGDYIASEFTSGNGSSIISFGSAPQITQAQANLFADYASIDVIYNQQASATVTYIDDDNNGLEVPKTSDTIGGFVGDSETYTVKVPTGYVLVSPGKTVTTTLTSDDSDNIVIHVKHDHTTTLPADFSGQTTRTITYTGAGTKDPATVTQTIDWTTDTDEVTGVTTYTPKPNAQYASVDSPTITGYSVDQSTVAASTPTVSTTKPTDKSVTVTYSALDASLTVTYVDTDDADKTVTTDTVTGKTDGTGNYTVTVPAKYELAADQASSIPYTFTAGQNNNITVKLVHQHTADFPKGFTGTTTRTITYTGAGSKDPATVAQTVDWTTDTDDVTGVTTYTPKTAQYASVDNPTITGYSVDQATVAASTPTVTTTKPTDATVTVTYTALDASLTVTYVDTDDANKTVTTDTVNGKTDGTGNYTVTVPVKYELAADQASSIPYTFTAGQNNNITVKLVHQHTTTLPADFSGQTTRTITYTGAGTKNPATVTQTIDWTTDTDDVTGVTTYTPKPNAQYASVDSPTITGYSVDQATVAASTPTVTTTKPTDATVTVTYTALDASLTVTYVDTDDANKTVTTDTVNGKTDETGSYTVTVPNDYELAASQASSIPYTFTAGQNNNITVKLVHQHTADFPKGFTGTTTRTITYTGAGTKDPETVTQTIDWTTDTDDVTGVTTYTPKTAQYASVDSPTITGYSVDQSTVAASTPTVSTTKPTDETVTVTYTALDASLTVTYVDTDESNKTVTTDTVNGKTDETGSYTVTVPKDYELAASQANSIPYTFTAGQNNNITVKLVHQHTTTLPADFSGQTTRTITYTGAGSKDPATVTQTIDWTTDTDEVTGVTTYTPIGNTATVVTPVVAGYTPNITVVPTETITTAQPNDDDQVDVIYAADPQSVLINYVDVDPSNTSGLAPVVYTDILSGSTDSTGYYVVSVPANYELAPGQTASGITYTFKASDNEPLTIQVVHEQRELPDVVVTTTDTVHYTDEAANTIAPDNEINVSWQGYVDLVNGETIYKASPTTWSTPNPKVAGYITPAMPTFTNDVIPGTDPENQVVTMTYATAPNQGNSGKTTEPATNGGTFKRIAKGKAIYAIQTIGLYKTPNFSKKTRIKVYSKDKRIKRPEFVVIGYSRSKTGVLRYYVQQYDPYTGKYIKGTKGYITANPKFVKLAYYQSLGKTKRIKVINPRGVKAYATKELKGYKKYYKKGTTLKVVRVVRHKYTTRYQLADGTYITANKKFVIMSNYAR</sequence>
<dbReference type="Proteomes" id="UP000466388">
    <property type="component" value="Unassembled WGS sequence"/>
</dbReference>
<evidence type="ECO:0000256" key="1">
    <source>
        <dbReference type="ARBA" id="ARBA00022729"/>
    </source>
</evidence>
<dbReference type="Pfam" id="PF19087">
    <property type="entry name" value="DUF5776"/>
    <property type="match status" value="1"/>
</dbReference>
<dbReference type="InterPro" id="IPR041277">
    <property type="entry name" value="MBG_Lactobacillales"/>
</dbReference>
<feature type="compositionally biased region" description="Polar residues" evidence="2">
    <location>
        <begin position="86"/>
        <end position="115"/>
    </location>
</feature>
<comment type="caution">
    <text evidence="7">The sequence shown here is derived from an EMBL/GenBank/DDBJ whole genome shotgun (WGS) entry which is preliminary data.</text>
</comment>
<dbReference type="RefSeq" id="WP_155432545.1">
    <property type="nucleotide sequence ID" value="NZ_WNJO01000023.1"/>
</dbReference>
<feature type="domain" description="Mub B2-like" evidence="5">
    <location>
        <begin position="1697"/>
        <end position="1784"/>
    </location>
</feature>
<dbReference type="NCBIfam" id="TIGR03715">
    <property type="entry name" value="KxYKxGKxW"/>
    <property type="match status" value="1"/>
</dbReference>
<evidence type="ECO:0000259" key="5">
    <source>
        <dbReference type="Pfam" id="PF17966"/>
    </source>
</evidence>
<dbReference type="Pfam" id="PF17966">
    <property type="entry name" value="Muc_B2"/>
    <property type="match status" value="5"/>
</dbReference>
<reference evidence="7 8" key="1">
    <citation type="submission" date="2019-11" db="EMBL/GenBank/DDBJ databases">
        <title>Lactobacillus sp. nov. CRM56-3, isolated from fermented tea leaves.</title>
        <authorList>
            <person name="Phuengjayaem S."/>
            <person name="Tanasupawat S."/>
        </authorList>
    </citation>
    <scope>NUCLEOTIDE SEQUENCE [LARGE SCALE GENOMIC DNA]</scope>
    <source>
        <strain evidence="7 8">CRM56-3</strain>
    </source>
</reference>
<feature type="domain" description="Mucin binding" evidence="4">
    <location>
        <begin position="1621"/>
        <end position="1686"/>
    </location>
</feature>
<evidence type="ECO:0000313" key="8">
    <source>
        <dbReference type="Proteomes" id="UP000466388"/>
    </source>
</evidence>
<feature type="compositionally biased region" description="Low complexity" evidence="2">
    <location>
        <begin position="168"/>
        <end position="189"/>
    </location>
</feature>
<feature type="domain" description="Mub B2-like" evidence="5">
    <location>
        <begin position="1863"/>
        <end position="1950"/>
    </location>
</feature>
<feature type="domain" description="Mucin binding" evidence="4">
    <location>
        <begin position="1113"/>
        <end position="1180"/>
    </location>
</feature>
<evidence type="ECO:0000259" key="3">
    <source>
        <dbReference type="Pfam" id="PF17883"/>
    </source>
</evidence>
<feature type="domain" description="MBG" evidence="3">
    <location>
        <begin position="238"/>
        <end position="342"/>
    </location>
</feature>
<feature type="domain" description="DUF5776" evidence="6">
    <location>
        <begin position="2230"/>
        <end position="2298"/>
    </location>
</feature>
<feature type="domain" description="MBG" evidence="3">
    <location>
        <begin position="867"/>
        <end position="965"/>
    </location>
</feature>
<evidence type="ECO:0000259" key="4">
    <source>
        <dbReference type="Pfam" id="PF17965"/>
    </source>
</evidence>
<dbReference type="Pfam" id="PF17965">
    <property type="entry name" value="MucBP_2"/>
    <property type="match status" value="5"/>
</dbReference>
<proteinExistence type="predicted"/>
<keyword evidence="8" id="KW-1185">Reference proteome</keyword>
<dbReference type="EMBL" id="WNJO01000023">
    <property type="protein sequence ID" value="MTV83286.1"/>
    <property type="molecule type" value="Genomic_DNA"/>
</dbReference>
<accession>A0A7X2XZP2</accession>
<dbReference type="InterPro" id="IPR041558">
    <property type="entry name" value="MucBP_2"/>
</dbReference>
<dbReference type="InterPro" id="IPR044081">
    <property type="entry name" value="DUF5776"/>
</dbReference>
<gene>
    <name evidence="7" type="ORF">GM612_11720</name>
</gene>
<evidence type="ECO:0000313" key="7">
    <source>
        <dbReference type="EMBL" id="MTV83286.1"/>
    </source>
</evidence>
<dbReference type="InterPro" id="IPR041495">
    <property type="entry name" value="Mub_B2"/>
</dbReference>
<feature type="domain" description="MBG" evidence="3">
    <location>
        <begin position="350"/>
        <end position="447"/>
    </location>
</feature>
<feature type="domain" description="Mucin binding" evidence="4">
    <location>
        <begin position="1284"/>
        <end position="1349"/>
    </location>
</feature>
<organism evidence="7 8">
    <name type="scientific">Secundilactobacillus folii</name>
    <dbReference type="NCBI Taxonomy" id="2678357"/>
    <lineage>
        <taxon>Bacteria</taxon>
        <taxon>Bacillati</taxon>
        <taxon>Bacillota</taxon>
        <taxon>Bacilli</taxon>
        <taxon>Lactobacillales</taxon>
        <taxon>Lactobacillaceae</taxon>
        <taxon>Secundilactobacillus</taxon>
    </lineage>
</organism>
<dbReference type="Pfam" id="PF17883">
    <property type="entry name" value="MBG"/>
    <property type="match status" value="3"/>
</dbReference>
<feature type="region of interest" description="Disordered" evidence="2">
    <location>
        <begin position="86"/>
        <end position="200"/>
    </location>
</feature>
<keyword evidence="1" id="KW-0732">Signal</keyword>
<dbReference type="Gene3D" id="3.10.430.110">
    <property type="match status" value="2"/>
</dbReference>
<evidence type="ECO:0000259" key="6">
    <source>
        <dbReference type="Pfam" id="PF19087"/>
    </source>
</evidence>
<feature type="domain" description="Mub B2-like" evidence="5">
    <location>
        <begin position="1360"/>
        <end position="1447"/>
    </location>
</feature>
<dbReference type="InterPro" id="IPR022263">
    <property type="entry name" value="KxYKxGKxW"/>
</dbReference>
<feature type="domain" description="Mub B2-like" evidence="5">
    <location>
        <begin position="1189"/>
        <end position="1279"/>
    </location>
</feature>
<dbReference type="Pfam" id="PF19258">
    <property type="entry name" value="KxYKxGKxW_sig"/>
    <property type="match status" value="1"/>
</dbReference>
<feature type="domain" description="Mucin binding" evidence="4">
    <location>
        <begin position="1789"/>
        <end position="1854"/>
    </location>
</feature>
<feature type="compositionally biased region" description="Low complexity" evidence="2">
    <location>
        <begin position="126"/>
        <end position="137"/>
    </location>
</feature>